<dbReference type="GO" id="GO:0020037">
    <property type="term" value="F:heme binding"/>
    <property type="evidence" value="ECO:0007669"/>
    <property type="project" value="InterPro"/>
</dbReference>
<dbReference type="CDD" id="cd11061">
    <property type="entry name" value="CYP67-like"/>
    <property type="match status" value="1"/>
</dbReference>
<dbReference type="PANTHER" id="PTHR24305:SF187">
    <property type="entry name" value="P450, PUTATIVE (EUROFUNG)-RELATED"/>
    <property type="match status" value="1"/>
</dbReference>
<keyword evidence="10" id="KW-1185">Reference proteome</keyword>
<dbReference type="FunFam" id="1.10.630.10:FF:000129">
    <property type="entry name" value="Benzoate 4-monooxygenase cytochrome P450"/>
    <property type="match status" value="1"/>
</dbReference>
<evidence type="ECO:0000256" key="6">
    <source>
        <dbReference type="ARBA" id="ARBA00023033"/>
    </source>
</evidence>
<dbReference type="GO" id="GO:0004497">
    <property type="term" value="F:monooxygenase activity"/>
    <property type="evidence" value="ECO:0007669"/>
    <property type="project" value="UniProtKB-KW"/>
</dbReference>
<accession>A0A7C8IA90</accession>
<evidence type="ECO:0000256" key="2">
    <source>
        <dbReference type="ARBA" id="ARBA00010617"/>
    </source>
</evidence>
<reference evidence="9 10" key="1">
    <citation type="submission" date="2020-01" db="EMBL/GenBank/DDBJ databases">
        <authorList>
            <consortium name="DOE Joint Genome Institute"/>
            <person name="Haridas S."/>
            <person name="Albert R."/>
            <person name="Binder M."/>
            <person name="Bloem J."/>
            <person name="Labutti K."/>
            <person name="Salamov A."/>
            <person name="Andreopoulos B."/>
            <person name="Baker S.E."/>
            <person name="Barry K."/>
            <person name="Bills G."/>
            <person name="Bluhm B.H."/>
            <person name="Cannon C."/>
            <person name="Castanera R."/>
            <person name="Culley D.E."/>
            <person name="Daum C."/>
            <person name="Ezra D."/>
            <person name="Gonzalez J.B."/>
            <person name="Henrissat B."/>
            <person name="Kuo A."/>
            <person name="Liang C."/>
            <person name="Lipzen A."/>
            <person name="Lutzoni F."/>
            <person name="Magnuson J."/>
            <person name="Mondo S."/>
            <person name="Nolan M."/>
            <person name="Ohm R."/>
            <person name="Pangilinan J."/>
            <person name="Park H.-J.H."/>
            <person name="Ramirez L."/>
            <person name="Alfaro M."/>
            <person name="Sun H."/>
            <person name="Tritt A."/>
            <person name="Yoshinaga Y."/>
            <person name="Zwiers L.-H.L."/>
            <person name="Turgeon B.G."/>
            <person name="Goodwin S.B."/>
            <person name="Spatafora J.W."/>
            <person name="Crous P.W."/>
            <person name="Grigoriev I.V."/>
        </authorList>
    </citation>
    <scope>NUCLEOTIDE SEQUENCE [LARGE SCALE GENOMIC DNA]</scope>
    <source>
        <strain evidence="9 10">CBS 611.86</strain>
    </source>
</reference>
<dbReference type="SUPFAM" id="SSF48264">
    <property type="entry name" value="Cytochrome P450"/>
    <property type="match status" value="1"/>
</dbReference>
<keyword evidence="8" id="KW-0812">Transmembrane</keyword>
<evidence type="ECO:0000256" key="8">
    <source>
        <dbReference type="SAM" id="Phobius"/>
    </source>
</evidence>
<dbReference type="InterPro" id="IPR050121">
    <property type="entry name" value="Cytochrome_P450_monoxygenase"/>
</dbReference>
<proteinExistence type="inferred from homology"/>
<dbReference type="GO" id="GO:0016705">
    <property type="term" value="F:oxidoreductase activity, acting on paired donors, with incorporation or reduction of molecular oxygen"/>
    <property type="evidence" value="ECO:0007669"/>
    <property type="project" value="InterPro"/>
</dbReference>
<evidence type="ECO:0000313" key="10">
    <source>
        <dbReference type="Proteomes" id="UP000481861"/>
    </source>
</evidence>
<dbReference type="PANTHER" id="PTHR24305">
    <property type="entry name" value="CYTOCHROME P450"/>
    <property type="match status" value="1"/>
</dbReference>
<keyword evidence="3 7" id="KW-0479">Metal-binding</keyword>
<dbReference type="Proteomes" id="UP000481861">
    <property type="component" value="Unassembled WGS sequence"/>
</dbReference>
<evidence type="ECO:0000256" key="4">
    <source>
        <dbReference type="ARBA" id="ARBA00023002"/>
    </source>
</evidence>
<sequence length="552" mass="62827">MAEFLRTTDLDELIRSNYFVALLGLISHYVLNHGEWDKWTHILLPSWVLAFGALAVVEYFFNPYMQSLFQVVRITSGIAIVYFGSLLTSMLVYRGMFHPLGKFPGPFLSRLSKFYSVHLVLKNIQYYNEVEKLHKDYNSDIVRTGPRELSIISPDAISLVHGPSTKCTKGPFYNGPIHLEGTSLMTERDVKKHAQRRRLWDRAFNVKSLRDYVPRVNRHTQALMEKLKEHADESSLCISDWLNYYSFDVMGDIVFSRSFGMLENGREDNLIKALHKSMSAVCVMSQINWLPSLLFRSPVGLQDMLNFITWAGKVLKERKKKTPKENDIFGWLLDPNDENVPMDLNADSRLLIVAGSDTTAATLTWLCYELCKNLDVQFKLRDIVDRILPEKAFLDVEDLANCPHLDGVIKEALRLHPAVPSGLQRETPPSGLTLSSGVYIPGNTLIWMPTHTLQRSASSYRSPLTFMPERWTDEASDHVLDKRAFLAFSAGANSCIGQKLAMLEMRAVTANLVRNFDMRFSEADDGTRLEKETADCFTINVGKLEVSLKRRG</sequence>
<dbReference type="EMBL" id="JAADJZ010000017">
    <property type="protein sequence ID" value="KAF2869050.1"/>
    <property type="molecule type" value="Genomic_DNA"/>
</dbReference>
<keyword evidence="4" id="KW-0560">Oxidoreductase</keyword>
<dbReference type="InterPro" id="IPR002401">
    <property type="entry name" value="Cyt_P450_E_grp-I"/>
</dbReference>
<dbReference type="PRINTS" id="PR00385">
    <property type="entry name" value="P450"/>
</dbReference>
<keyword evidence="6" id="KW-0503">Monooxygenase</keyword>
<feature type="transmembrane region" description="Helical" evidence="8">
    <location>
        <begin position="13"/>
        <end position="31"/>
    </location>
</feature>
<evidence type="ECO:0000256" key="7">
    <source>
        <dbReference type="PIRSR" id="PIRSR602401-1"/>
    </source>
</evidence>
<keyword evidence="8" id="KW-0472">Membrane</keyword>
<keyword evidence="7" id="KW-0349">Heme</keyword>
<dbReference type="PRINTS" id="PR00463">
    <property type="entry name" value="EP450I"/>
</dbReference>
<evidence type="ECO:0000256" key="3">
    <source>
        <dbReference type="ARBA" id="ARBA00022723"/>
    </source>
</evidence>
<organism evidence="9 10">
    <name type="scientific">Massariosphaeria phaeospora</name>
    <dbReference type="NCBI Taxonomy" id="100035"/>
    <lineage>
        <taxon>Eukaryota</taxon>
        <taxon>Fungi</taxon>
        <taxon>Dikarya</taxon>
        <taxon>Ascomycota</taxon>
        <taxon>Pezizomycotina</taxon>
        <taxon>Dothideomycetes</taxon>
        <taxon>Pleosporomycetidae</taxon>
        <taxon>Pleosporales</taxon>
        <taxon>Pleosporales incertae sedis</taxon>
        <taxon>Massariosphaeria</taxon>
    </lineage>
</organism>
<dbReference type="InterPro" id="IPR001128">
    <property type="entry name" value="Cyt_P450"/>
</dbReference>
<feature type="transmembrane region" description="Helical" evidence="8">
    <location>
        <begin position="74"/>
        <end position="93"/>
    </location>
</feature>
<keyword evidence="8" id="KW-1133">Transmembrane helix</keyword>
<comment type="caution">
    <text evidence="9">The sequence shown here is derived from an EMBL/GenBank/DDBJ whole genome shotgun (WGS) entry which is preliminary data.</text>
</comment>
<name>A0A7C8IA90_9PLEO</name>
<evidence type="ECO:0000256" key="5">
    <source>
        <dbReference type="ARBA" id="ARBA00023004"/>
    </source>
</evidence>
<dbReference type="GO" id="GO:0005506">
    <property type="term" value="F:iron ion binding"/>
    <property type="evidence" value="ECO:0007669"/>
    <property type="project" value="InterPro"/>
</dbReference>
<dbReference type="OrthoDB" id="6692864at2759"/>
<dbReference type="AlphaFoldDB" id="A0A7C8IA90"/>
<comment type="similarity">
    <text evidence="2">Belongs to the cytochrome P450 family.</text>
</comment>
<evidence type="ECO:0000313" key="9">
    <source>
        <dbReference type="EMBL" id="KAF2869050.1"/>
    </source>
</evidence>
<dbReference type="Pfam" id="PF00067">
    <property type="entry name" value="p450"/>
    <property type="match status" value="1"/>
</dbReference>
<dbReference type="InterPro" id="IPR036396">
    <property type="entry name" value="Cyt_P450_sf"/>
</dbReference>
<evidence type="ECO:0000256" key="1">
    <source>
        <dbReference type="ARBA" id="ARBA00001971"/>
    </source>
</evidence>
<comment type="cofactor">
    <cofactor evidence="1 7">
        <name>heme</name>
        <dbReference type="ChEBI" id="CHEBI:30413"/>
    </cofactor>
</comment>
<protein>
    <submittedName>
        <fullName evidence="9">Cytochrome P450</fullName>
    </submittedName>
</protein>
<gene>
    <name evidence="9" type="ORF">BDV95DRAFT_499375</name>
</gene>
<feature type="binding site" description="axial binding residue" evidence="7">
    <location>
        <position position="495"/>
    </location>
    <ligand>
        <name>heme</name>
        <dbReference type="ChEBI" id="CHEBI:30413"/>
    </ligand>
    <ligandPart>
        <name>Fe</name>
        <dbReference type="ChEBI" id="CHEBI:18248"/>
    </ligandPart>
</feature>
<keyword evidence="5 7" id="KW-0408">Iron</keyword>
<feature type="transmembrane region" description="Helical" evidence="8">
    <location>
        <begin position="43"/>
        <end position="62"/>
    </location>
</feature>
<dbReference type="Gene3D" id="1.10.630.10">
    <property type="entry name" value="Cytochrome P450"/>
    <property type="match status" value="1"/>
</dbReference>